<keyword evidence="1" id="KW-0496">Mitochondrion</keyword>
<geneLocation type="mitochondrion" evidence="1"/>
<proteinExistence type="predicted"/>
<dbReference type="AlphaFoldDB" id="A0A1B2RYX4"/>
<evidence type="ECO:0000313" key="1">
    <source>
        <dbReference type="EMBL" id="AOC61527.1"/>
    </source>
</evidence>
<dbReference type="EMBL" id="KX306822">
    <property type="protein sequence ID" value="AOC61527.1"/>
    <property type="molecule type" value="Genomic_DNA"/>
</dbReference>
<gene>
    <name evidence="1" type="primary">orf286</name>
</gene>
<protein>
    <submittedName>
        <fullName evidence="1">Uncharacterized protein</fullName>
    </submittedName>
</protein>
<accession>A0A1B2RYX4</accession>
<sequence length="286" mass="33983">MNTYKTFKLSTFNTSAKTKETVLKKRLNLVFQNCEMVFILADSKPHSQPYVKQFKNSFFQKVFFPKHVLNNFCLNIHMPIKGCHLDFLVYIENQENKTFSFSQTYHPKNFSGSFGCFLPPCFAFRSQNLRQKQKPKSLQDPFRVRDQYLKTHMLALLAEQIFKVEKSSPQFLMHDHFIANLPWQFNQLYGALVKNEENLFFYIGHAEIKQTLLLQQHLKQSVFTKSLLLPKVLMLQSFRKTFSNFEYLLFTHSQYHTLLLKNLTFLLTYLKFNLLSFIVLKLKQKI</sequence>
<reference evidence="1" key="1">
    <citation type="journal article" date="2016" name="Genome Biol. Evol.">
        <title>Mitochondrion-to-Chloroplast DNA Transfers and Intragenomic Proliferation of Chloroplast Group II Introns in Gloeotilopsis Green Algae (Ulotrichales, Ulvophyceae).</title>
        <authorList>
            <person name="Turmel M."/>
            <person name="Otis C."/>
            <person name="Lemieux C."/>
        </authorList>
    </citation>
    <scope>NUCLEOTIDE SEQUENCE</scope>
</reference>
<organism evidence="1">
    <name type="scientific">Rhexinema sarcinoideum</name>
    <dbReference type="NCBI Taxonomy" id="43261"/>
    <lineage>
        <taxon>Eukaryota</taxon>
        <taxon>Viridiplantae</taxon>
        <taxon>Chlorophyta</taxon>
        <taxon>core chlorophytes</taxon>
        <taxon>Ulvophyceae</taxon>
        <taxon>OUU clade</taxon>
        <taxon>Ulotrichales</taxon>
        <taxon>Helicodictyaceae</taxon>
        <taxon>Rhexinema</taxon>
    </lineage>
</organism>
<name>A0A1B2RYX4_9CHLO</name>